<evidence type="ECO:0000313" key="2">
    <source>
        <dbReference type="EMBL" id="SHJ81741.1"/>
    </source>
</evidence>
<dbReference type="RefSeq" id="WP_073010910.1">
    <property type="nucleotide sequence ID" value="NZ_FQZO01000008.1"/>
</dbReference>
<keyword evidence="1" id="KW-0812">Transmembrane</keyword>
<dbReference type="AlphaFoldDB" id="A0A1M6ME46"/>
<gene>
    <name evidence="2" type="ORF">SAMN05444401_3965</name>
</gene>
<reference evidence="2 3" key="1">
    <citation type="submission" date="2016-11" db="EMBL/GenBank/DDBJ databases">
        <authorList>
            <person name="Jaros S."/>
            <person name="Januszkiewicz K."/>
            <person name="Wedrychowicz H."/>
        </authorList>
    </citation>
    <scope>NUCLEOTIDE SEQUENCE [LARGE SCALE GENOMIC DNA]</scope>
    <source>
        <strain evidence="2 3">DSM 21864</strain>
    </source>
</reference>
<keyword evidence="1" id="KW-0472">Membrane</keyword>
<feature type="transmembrane region" description="Helical" evidence="1">
    <location>
        <begin position="69"/>
        <end position="94"/>
    </location>
</feature>
<sequence length="106" mass="11913">MGLFKLGESDAYTVTHFLYYAGIPVIGYKAIQFGKEVNLKKAVSKGILAVQNGNIERMMKGPTVYGSSIFLAILYLVIVLIIWKLVCELILIAFKYFESNTKENLE</sequence>
<organism evidence="2 3">
    <name type="scientific">Clostridium amylolyticum</name>
    <dbReference type="NCBI Taxonomy" id="1121298"/>
    <lineage>
        <taxon>Bacteria</taxon>
        <taxon>Bacillati</taxon>
        <taxon>Bacillota</taxon>
        <taxon>Clostridia</taxon>
        <taxon>Eubacteriales</taxon>
        <taxon>Clostridiaceae</taxon>
        <taxon>Clostridium</taxon>
    </lineage>
</organism>
<proteinExistence type="predicted"/>
<dbReference type="EMBL" id="FQZO01000008">
    <property type="protein sequence ID" value="SHJ81741.1"/>
    <property type="molecule type" value="Genomic_DNA"/>
</dbReference>
<protein>
    <submittedName>
        <fullName evidence="2">Uncharacterized protein</fullName>
    </submittedName>
</protein>
<evidence type="ECO:0000313" key="3">
    <source>
        <dbReference type="Proteomes" id="UP000184080"/>
    </source>
</evidence>
<name>A0A1M6ME46_9CLOT</name>
<evidence type="ECO:0000256" key="1">
    <source>
        <dbReference type="SAM" id="Phobius"/>
    </source>
</evidence>
<dbReference type="Proteomes" id="UP000184080">
    <property type="component" value="Unassembled WGS sequence"/>
</dbReference>
<dbReference type="STRING" id="1121298.SAMN05444401_3965"/>
<accession>A0A1M6ME46</accession>
<keyword evidence="1" id="KW-1133">Transmembrane helix</keyword>
<keyword evidence="3" id="KW-1185">Reference proteome</keyword>